<organism evidence="2 3">
    <name type="scientific">Racocetra fulgida</name>
    <dbReference type="NCBI Taxonomy" id="60492"/>
    <lineage>
        <taxon>Eukaryota</taxon>
        <taxon>Fungi</taxon>
        <taxon>Fungi incertae sedis</taxon>
        <taxon>Mucoromycota</taxon>
        <taxon>Glomeromycotina</taxon>
        <taxon>Glomeromycetes</taxon>
        <taxon>Diversisporales</taxon>
        <taxon>Gigasporaceae</taxon>
        <taxon>Racocetra</taxon>
    </lineage>
</organism>
<evidence type="ECO:0000313" key="3">
    <source>
        <dbReference type="Proteomes" id="UP000789396"/>
    </source>
</evidence>
<gene>
    <name evidence="2" type="ORF">RFULGI_LOCUS16543</name>
</gene>
<dbReference type="Proteomes" id="UP000789396">
    <property type="component" value="Unassembled WGS sequence"/>
</dbReference>
<sequence length="90" mass="9223">MARLNVKLLVLLLVILATVISAVEIDVVVGQGGTLTYTPSDITVKVGDTVIILPETGTVGASGTLNITQDLPSTFGIFCDVPGHCDGGLN</sequence>
<dbReference type="EMBL" id="CAJVPZ010059267">
    <property type="protein sequence ID" value="CAG8788872.1"/>
    <property type="molecule type" value="Genomic_DNA"/>
</dbReference>
<feature type="chain" id="PRO_5040454970" evidence="1">
    <location>
        <begin position="23"/>
        <end position="90"/>
    </location>
</feature>
<protein>
    <submittedName>
        <fullName evidence="2">6622_t:CDS:1</fullName>
    </submittedName>
</protein>
<dbReference type="SUPFAM" id="SSF49503">
    <property type="entry name" value="Cupredoxins"/>
    <property type="match status" value="1"/>
</dbReference>
<dbReference type="OrthoDB" id="1921208at2759"/>
<feature type="non-terminal residue" evidence="2">
    <location>
        <position position="90"/>
    </location>
</feature>
<reference evidence="2" key="1">
    <citation type="submission" date="2021-06" db="EMBL/GenBank/DDBJ databases">
        <authorList>
            <person name="Kallberg Y."/>
            <person name="Tangrot J."/>
            <person name="Rosling A."/>
        </authorList>
    </citation>
    <scope>NUCLEOTIDE SEQUENCE</scope>
    <source>
        <strain evidence="2">IN212</strain>
    </source>
</reference>
<evidence type="ECO:0000256" key="1">
    <source>
        <dbReference type="SAM" id="SignalP"/>
    </source>
</evidence>
<keyword evidence="1" id="KW-0732">Signal</keyword>
<proteinExistence type="predicted"/>
<keyword evidence="3" id="KW-1185">Reference proteome</keyword>
<accession>A0A9N9JNF6</accession>
<name>A0A9N9JNF6_9GLOM</name>
<comment type="caution">
    <text evidence="2">The sequence shown here is derived from an EMBL/GenBank/DDBJ whole genome shotgun (WGS) entry which is preliminary data.</text>
</comment>
<evidence type="ECO:0000313" key="2">
    <source>
        <dbReference type="EMBL" id="CAG8788872.1"/>
    </source>
</evidence>
<dbReference type="AlphaFoldDB" id="A0A9N9JNF6"/>
<feature type="signal peptide" evidence="1">
    <location>
        <begin position="1"/>
        <end position="22"/>
    </location>
</feature>
<dbReference type="InterPro" id="IPR008972">
    <property type="entry name" value="Cupredoxin"/>
</dbReference>